<evidence type="ECO:0000313" key="7">
    <source>
        <dbReference type="EMBL" id="MFD2919434.1"/>
    </source>
</evidence>
<evidence type="ECO:0000256" key="3">
    <source>
        <dbReference type="ARBA" id="ARBA00023237"/>
    </source>
</evidence>
<comment type="subcellular location">
    <subcellularLocation>
        <location evidence="1">Cell outer membrane</location>
    </subcellularLocation>
</comment>
<organism evidence="7 8">
    <name type="scientific">Terrimonas rubra</name>
    <dbReference type="NCBI Taxonomy" id="1035890"/>
    <lineage>
        <taxon>Bacteria</taxon>
        <taxon>Pseudomonadati</taxon>
        <taxon>Bacteroidota</taxon>
        <taxon>Chitinophagia</taxon>
        <taxon>Chitinophagales</taxon>
        <taxon>Chitinophagaceae</taxon>
        <taxon>Terrimonas</taxon>
    </lineage>
</organism>
<dbReference type="PANTHER" id="PTHR30329:SF21">
    <property type="entry name" value="LIPOPROTEIN YIAD-RELATED"/>
    <property type="match status" value="1"/>
</dbReference>
<dbReference type="Gene3D" id="3.30.1330.60">
    <property type="entry name" value="OmpA-like domain"/>
    <property type="match status" value="1"/>
</dbReference>
<dbReference type="InterPro" id="IPR036737">
    <property type="entry name" value="OmpA-like_sf"/>
</dbReference>
<comment type="caution">
    <text evidence="7">The sequence shown here is derived from an EMBL/GenBank/DDBJ whole genome shotgun (WGS) entry which is preliminary data.</text>
</comment>
<feature type="domain" description="OmpA-like" evidence="6">
    <location>
        <begin position="323"/>
        <end position="438"/>
    </location>
</feature>
<dbReference type="Proteomes" id="UP001597511">
    <property type="component" value="Unassembled WGS sequence"/>
</dbReference>
<dbReference type="SUPFAM" id="SSF103088">
    <property type="entry name" value="OmpA-like"/>
    <property type="match status" value="1"/>
</dbReference>
<accession>A0ABW6A334</accession>
<sequence>MKQILFSFLCICPFFSLLQAQVRNMDKRIERKVNDRINRKVDQGIDKGLDEVEKTAEGKNKKNDPQKGKKVTDAPTATDVVNNTNQSKTFSAQSRFDFVAGDKIMAVEDFSQDATGDFPARWNTDASAEIMTIDGEEGKWLALTRSGALTPEFIKQLPENFTLEFDVYVSPTYSYYDASLGIAFAKTKSANDFSIWKLYGDSKRAGHTGAIVWLHPQNAGAVKAGHSNVEVWEAGKKVISNTAGNISSFNLVNNKTHVAIWRQNQRLRVYLGEEKIWDLPKAFAPGTLFNSLVFSRYNAKDDHNFFISNLRLAAGNPDTRHKLINEGRFSTSGIYFNTGSAQIKPESHGVIKEIALALKENPDVKIDIIGHTDNTGNAAANQKLSEQRADAVKQYLNKTFGIDAGRITTGGKGSTQPLAVNTTSEGKAQNRRVEFVKK</sequence>
<proteinExistence type="predicted"/>
<evidence type="ECO:0000259" key="6">
    <source>
        <dbReference type="PROSITE" id="PS51123"/>
    </source>
</evidence>
<dbReference type="InterPro" id="IPR006690">
    <property type="entry name" value="OMPA-like_CS"/>
</dbReference>
<evidence type="ECO:0000313" key="8">
    <source>
        <dbReference type="Proteomes" id="UP001597511"/>
    </source>
</evidence>
<dbReference type="InterPro" id="IPR006665">
    <property type="entry name" value="OmpA-like"/>
</dbReference>
<feature type="compositionally biased region" description="Basic and acidic residues" evidence="5">
    <location>
        <begin position="48"/>
        <end position="72"/>
    </location>
</feature>
<feature type="region of interest" description="Disordered" evidence="5">
    <location>
        <begin position="411"/>
        <end position="438"/>
    </location>
</feature>
<dbReference type="RefSeq" id="WP_386096617.1">
    <property type="nucleotide sequence ID" value="NZ_JBHUOZ010000001.1"/>
</dbReference>
<dbReference type="Pfam" id="PF00691">
    <property type="entry name" value="OmpA"/>
    <property type="match status" value="1"/>
</dbReference>
<keyword evidence="3" id="KW-0998">Cell outer membrane</keyword>
<dbReference type="PROSITE" id="PS51123">
    <property type="entry name" value="OMPA_2"/>
    <property type="match status" value="1"/>
</dbReference>
<protein>
    <submittedName>
        <fullName evidence="7">OmpA family protein</fullName>
    </submittedName>
</protein>
<keyword evidence="2 4" id="KW-0472">Membrane</keyword>
<evidence type="ECO:0000256" key="2">
    <source>
        <dbReference type="ARBA" id="ARBA00023136"/>
    </source>
</evidence>
<reference evidence="8" key="1">
    <citation type="journal article" date="2019" name="Int. J. Syst. Evol. Microbiol.">
        <title>The Global Catalogue of Microorganisms (GCM) 10K type strain sequencing project: providing services to taxonomists for standard genome sequencing and annotation.</title>
        <authorList>
            <consortium name="The Broad Institute Genomics Platform"/>
            <consortium name="The Broad Institute Genome Sequencing Center for Infectious Disease"/>
            <person name="Wu L."/>
            <person name="Ma J."/>
        </authorList>
    </citation>
    <scope>NUCLEOTIDE SEQUENCE [LARGE SCALE GENOMIC DNA]</scope>
    <source>
        <strain evidence="8">KCTC 23299</strain>
    </source>
</reference>
<feature type="region of interest" description="Disordered" evidence="5">
    <location>
        <begin position="48"/>
        <end position="80"/>
    </location>
</feature>
<evidence type="ECO:0000256" key="4">
    <source>
        <dbReference type="PROSITE-ProRule" id="PRU00473"/>
    </source>
</evidence>
<gene>
    <name evidence="7" type="ORF">ACFS6H_06950</name>
</gene>
<dbReference type="PROSITE" id="PS01068">
    <property type="entry name" value="OMPA_1"/>
    <property type="match status" value="1"/>
</dbReference>
<dbReference type="InterPro" id="IPR006664">
    <property type="entry name" value="OMP_bac"/>
</dbReference>
<dbReference type="PANTHER" id="PTHR30329">
    <property type="entry name" value="STATOR ELEMENT OF FLAGELLAR MOTOR COMPLEX"/>
    <property type="match status" value="1"/>
</dbReference>
<feature type="compositionally biased region" description="Polar residues" evidence="5">
    <location>
        <begin position="414"/>
        <end position="427"/>
    </location>
</feature>
<name>A0ABW6A334_9BACT</name>
<dbReference type="CDD" id="cd07185">
    <property type="entry name" value="OmpA_C-like"/>
    <property type="match status" value="1"/>
</dbReference>
<dbReference type="PRINTS" id="PR01021">
    <property type="entry name" value="OMPADOMAIN"/>
</dbReference>
<dbReference type="EMBL" id="JBHUOZ010000001">
    <property type="protein sequence ID" value="MFD2919434.1"/>
    <property type="molecule type" value="Genomic_DNA"/>
</dbReference>
<dbReference type="InterPro" id="IPR050330">
    <property type="entry name" value="Bact_OuterMem_StrucFunc"/>
</dbReference>
<keyword evidence="8" id="KW-1185">Reference proteome</keyword>
<evidence type="ECO:0000256" key="5">
    <source>
        <dbReference type="SAM" id="MobiDB-lite"/>
    </source>
</evidence>
<evidence type="ECO:0000256" key="1">
    <source>
        <dbReference type="ARBA" id="ARBA00004442"/>
    </source>
</evidence>